<evidence type="ECO:0000256" key="4">
    <source>
        <dbReference type="ARBA" id="ARBA00023163"/>
    </source>
</evidence>
<dbReference type="AlphaFoldDB" id="A0A1G8TY24"/>
<dbReference type="PROSITE" id="PS50931">
    <property type="entry name" value="HTH_LYSR"/>
    <property type="match status" value="1"/>
</dbReference>
<evidence type="ECO:0000313" key="6">
    <source>
        <dbReference type="EMBL" id="SDJ46392.1"/>
    </source>
</evidence>
<keyword evidence="4" id="KW-0804">Transcription</keyword>
<dbReference type="GO" id="GO:0003700">
    <property type="term" value="F:DNA-binding transcription factor activity"/>
    <property type="evidence" value="ECO:0007669"/>
    <property type="project" value="InterPro"/>
</dbReference>
<accession>A0A1G8TY24</accession>
<dbReference type="PANTHER" id="PTHR30537">
    <property type="entry name" value="HTH-TYPE TRANSCRIPTIONAL REGULATOR"/>
    <property type="match status" value="1"/>
</dbReference>
<dbReference type="Pfam" id="PF03466">
    <property type="entry name" value="LysR_substrate"/>
    <property type="match status" value="1"/>
</dbReference>
<evidence type="ECO:0000256" key="3">
    <source>
        <dbReference type="ARBA" id="ARBA00023125"/>
    </source>
</evidence>
<dbReference type="InterPro" id="IPR000847">
    <property type="entry name" value="LysR_HTH_N"/>
</dbReference>
<protein>
    <submittedName>
        <fullName evidence="6">DNA-binding transcriptional regulator, LysR family</fullName>
    </submittedName>
</protein>
<gene>
    <name evidence="6" type="ORF">SAMN04488540_108121</name>
</gene>
<dbReference type="InterPro" id="IPR058163">
    <property type="entry name" value="LysR-type_TF_proteobact-type"/>
</dbReference>
<dbReference type="SUPFAM" id="SSF46785">
    <property type="entry name" value="Winged helix' DNA-binding domain"/>
    <property type="match status" value="1"/>
</dbReference>
<keyword evidence="7" id="KW-1185">Reference proteome</keyword>
<dbReference type="InterPro" id="IPR036388">
    <property type="entry name" value="WH-like_DNA-bd_sf"/>
</dbReference>
<feature type="domain" description="HTH lysR-type" evidence="5">
    <location>
        <begin position="11"/>
        <end position="68"/>
    </location>
</feature>
<dbReference type="EMBL" id="FNEM01000008">
    <property type="protein sequence ID" value="SDJ46392.1"/>
    <property type="molecule type" value="Genomic_DNA"/>
</dbReference>
<dbReference type="InterPro" id="IPR036390">
    <property type="entry name" value="WH_DNA-bd_sf"/>
</dbReference>
<proteinExistence type="inferred from homology"/>
<sequence>MLKGLIVRERITLDELKSFVAVYEAGSISRASDELGVMPSTISRSLTRLESKLNTSLILRNTRNLEFTHEGLKLIEYARSISATIDDIECVFRSVSSEPSGTLRINGASPVLVHLVSPIVKIYSQKYPKVKVHLQNNEEVVDIIEKKSDIAIRVGEINDTNYGVSPIGVSKRRLLASPSYLKEYGFPQKPEDFKNHILLGLDGPSVLNTWPILDNSGNPTKISPNIIASSGEVLRKLALEGAGIACITDFMTNSDRNLGKLVEVMKEDIIYEMRELNAIYHSTGIMPPKVSAFINLLQKESSHLL</sequence>
<dbReference type="GO" id="GO:0006351">
    <property type="term" value="P:DNA-templated transcription"/>
    <property type="evidence" value="ECO:0007669"/>
    <property type="project" value="TreeGrafter"/>
</dbReference>
<keyword evidence="2" id="KW-0805">Transcription regulation</keyword>
<dbReference type="Proteomes" id="UP000199527">
    <property type="component" value="Unassembled WGS sequence"/>
</dbReference>
<dbReference type="FunFam" id="1.10.10.10:FF:000001">
    <property type="entry name" value="LysR family transcriptional regulator"/>
    <property type="match status" value="1"/>
</dbReference>
<evidence type="ECO:0000256" key="2">
    <source>
        <dbReference type="ARBA" id="ARBA00023015"/>
    </source>
</evidence>
<dbReference type="OrthoDB" id="5721010at2"/>
<dbReference type="Gene3D" id="3.40.190.10">
    <property type="entry name" value="Periplasmic binding protein-like II"/>
    <property type="match status" value="2"/>
</dbReference>
<dbReference type="PANTHER" id="PTHR30537:SF20">
    <property type="entry name" value="TRANSCRIPTIONAL REGULATORY PROTEIN"/>
    <property type="match status" value="1"/>
</dbReference>
<dbReference type="SUPFAM" id="SSF53850">
    <property type="entry name" value="Periplasmic binding protein-like II"/>
    <property type="match status" value="1"/>
</dbReference>
<organism evidence="6 7">
    <name type="scientific">Ferrimonas sediminum</name>
    <dbReference type="NCBI Taxonomy" id="718193"/>
    <lineage>
        <taxon>Bacteria</taxon>
        <taxon>Pseudomonadati</taxon>
        <taxon>Pseudomonadota</taxon>
        <taxon>Gammaproteobacteria</taxon>
        <taxon>Alteromonadales</taxon>
        <taxon>Ferrimonadaceae</taxon>
        <taxon>Ferrimonas</taxon>
    </lineage>
</organism>
<dbReference type="Pfam" id="PF00126">
    <property type="entry name" value="HTH_1"/>
    <property type="match status" value="1"/>
</dbReference>
<dbReference type="Gene3D" id="1.10.10.10">
    <property type="entry name" value="Winged helix-like DNA-binding domain superfamily/Winged helix DNA-binding domain"/>
    <property type="match status" value="1"/>
</dbReference>
<name>A0A1G8TY24_9GAMM</name>
<keyword evidence="3 6" id="KW-0238">DNA-binding</keyword>
<dbReference type="GO" id="GO:0043565">
    <property type="term" value="F:sequence-specific DNA binding"/>
    <property type="evidence" value="ECO:0007669"/>
    <property type="project" value="TreeGrafter"/>
</dbReference>
<evidence type="ECO:0000256" key="1">
    <source>
        <dbReference type="ARBA" id="ARBA00009437"/>
    </source>
</evidence>
<reference evidence="7" key="1">
    <citation type="submission" date="2016-10" db="EMBL/GenBank/DDBJ databases">
        <authorList>
            <person name="Varghese N."/>
            <person name="Submissions S."/>
        </authorList>
    </citation>
    <scope>NUCLEOTIDE SEQUENCE [LARGE SCALE GENOMIC DNA]</scope>
    <source>
        <strain evidence="7">DSM 23317</strain>
    </source>
</reference>
<comment type="similarity">
    <text evidence="1">Belongs to the LysR transcriptional regulatory family.</text>
</comment>
<evidence type="ECO:0000259" key="5">
    <source>
        <dbReference type="PROSITE" id="PS50931"/>
    </source>
</evidence>
<dbReference type="InterPro" id="IPR005119">
    <property type="entry name" value="LysR_subst-bd"/>
</dbReference>
<evidence type="ECO:0000313" key="7">
    <source>
        <dbReference type="Proteomes" id="UP000199527"/>
    </source>
</evidence>